<dbReference type="Pfam" id="PF21686">
    <property type="entry name" value="LigD_Prim-Pol"/>
    <property type="match status" value="1"/>
</dbReference>
<dbReference type="EMBL" id="VTOX01000001">
    <property type="protein sequence ID" value="NKE65289.1"/>
    <property type="molecule type" value="Genomic_DNA"/>
</dbReference>
<dbReference type="InterPro" id="IPR014145">
    <property type="entry name" value="LigD_pol_dom"/>
</dbReference>
<evidence type="ECO:0000313" key="3">
    <source>
        <dbReference type="Proteomes" id="UP000521868"/>
    </source>
</evidence>
<dbReference type="AlphaFoldDB" id="A0A7X6I5P5"/>
<comment type="caution">
    <text evidence="2">The sequence shown here is derived from an EMBL/GenBank/DDBJ whole genome shotgun (WGS) entry which is preliminary data.</text>
</comment>
<reference evidence="2 3" key="1">
    <citation type="journal article" date="2020" name="Nature">
        <title>Bacterial chemolithoautotrophy via manganese oxidation.</title>
        <authorList>
            <person name="Yu H."/>
            <person name="Leadbetter J.R."/>
        </authorList>
    </citation>
    <scope>NUCLEOTIDE SEQUENCE [LARGE SCALE GENOMIC DNA]</scope>
    <source>
        <strain evidence="2 3">RBP-1</strain>
    </source>
</reference>
<proteinExistence type="predicted"/>
<dbReference type="Proteomes" id="UP000521868">
    <property type="component" value="Unassembled WGS sequence"/>
</dbReference>
<keyword evidence="3" id="KW-1185">Reference proteome</keyword>
<dbReference type="NCBIfam" id="TIGR02778">
    <property type="entry name" value="ligD_pol"/>
    <property type="match status" value="1"/>
</dbReference>
<dbReference type="PANTHER" id="PTHR42705">
    <property type="entry name" value="BIFUNCTIONAL NON-HOMOLOGOUS END JOINING PROTEIN LIGD"/>
    <property type="match status" value="1"/>
</dbReference>
<gene>
    <name evidence="2" type="ORF">RAMLITH_05600</name>
</gene>
<evidence type="ECO:0000259" key="1">
    <source>
        <dbReference type="Pfam" id="PF21686"/>
    </source>
</evidence>
<protein>
    <recommendedName>
        <fullName evidence="1">DNA ligase D polymerase domain-containing protein</fullName>
    </recommendedName>
</protein>
<feature type="domain" description="DNA ligase D polymerase" evidence="1">
    <location>
        <begin position="28"/>
        <end position="278"/>
    </location>
</feature>
<dbReference type="RefSeq" id="WP_168106303.1">
    <property type="nucleotide sequence ID" value="NZ_VTOX01000001.1"/>
</dbReference>
<dbReference type="InterPro" id="IPR052171">
    <property type="entry name" value="NHEJ_LigD"/>
</dbReference>
<organism evidence="2 3">
    <name type="scientific">Ramlibacter lithotrophicus</name>
    <dbReference type="NCBI Taxonomy" id="2606681"/>
    <lineage>
        <taxon>Bacteria</taxon>
        <taxon>Pseudomonadati</taxon>
        <taxon>Pseudomonadota</taxon>
        <taxon>Betaproteobacteria</taxon>
        <taxon>Burkholderiales</taxon>
        <taxon>Comamonadaceae</taxon>
        <taxon>Ramlibacter</taxon>
    </lineage>
</organism>
<dbReference type="PANTHER" id="PTHR42705:SF2">
    <property type="entry name" value="BIFUNCTIONAL NON-HOMOLOGOUS END JOINING PROTEIN LIGD"/>
    <property type="match status" value="1"/>
</dbReference>
<sequence>MPAAARSRTPTLKITHGERVIDPASGLTKLDLARYYAEVAPWILPHLEDRPAYVRRAPEGLGGTVFFQEHPENTGLRGTDPALWPGHEPAFAFDSPGDLVAAAQLGVVEIHTWNSTAGAILLPDRMIFDLDPGDGVPWGLLREAALLVRALLDELGLASWLKTTGGKGLHVAVPLRPEEDYPATNAFSRAVVQHMARTIPRRFVAKSGARNRVGRIFIDFLRNGQSQSTCEALSARARPGLGVAMPVGWDELPQLTGSAHWTIATAVEHLRRQRADPWAGYWTSRQRLRPAMQTLGVRPGV</sequence>
<accession>A0A7X6I5P5</accession>
<evidence type="ECO:0000313" key="2">
    <source>
        <dbReference type="EMBL" id="NKE65289.1"/>
    </source>
</evidence>
<dbReference type="Gene3D" id="3.90.920.10">
    <property type="entry name" value="DNA primase, PRIM domain"/>
    <property type="match status" value="1"/>
</dbReference>
<name>A0A7X6I5P5_9BURK</name>